<evidence type="ECO:0000313" key="4">
    <source>
        <dbReference type="Proteomes" id="UP001171945"/>
    </source>
</evidence>
<dbReference type="EMBL" id="JAUCGM010000358">
    <property type="protein sequence ID" value="MDM8562932.1"/>
    <property type="molecule type" value="Genomic_DNA"/>
</dbReference>
<organism evidence="3 4">
    <name type="scientific">Candidatus Marithioploca araucensis</name>
    <dbReference type="NCBI Taxonomy" id="70273"/>
    <lineage>
        <taxon>Bacteria</taxon>
        <taxon>Pseudomonadati</taxon>
        <taxon>Pseudomonadota</taxon>
        <taxon>Gammaproteobacteria</taxon>
        <taxon>Thiotrichales</taxon>
        <taxon>Thiotrichaceae</taxon>
        <taxon>Candidatus Marithioploca</taxon>
    </lineage>
</organism>
<keyword evidence="2" id="KW-1133">Transmembrane helix</keyword>
<protein>
    <submittedName>
        <fullName evidence="3">Uncharacterized protein</fullName>
    </submittedName>
</protein>
<keyword evidence="2" id="KW-0472">Membrane</keyword>
<evidence type="ECO:0000256" key="1">
    <source>
        <dbReference type="SAM" id="Coils"/>
    </source>
</evidence>
<evidence type="ECO:0000256" key="2">
    <source>
        <dbReference type="SAM" id="Phobius"/>
    </source>
</evidence>
<dbReference type="Proteomes" id="UP001171945">
    <property type="component" value="Unassembled WGS sequence"/>
</dbReference>
<keyword evidence="4" id="KW-1185">Reference proteome</keyword>
<name>A0ABT7VTM0_9GAMM</name>
<gene>
    <name evidence="3" type="ORF">QUF54_06210</name>
</gene>
<feature type="coiled-coil region" evidence="1">
    <location>
        <begin position="441"/>
        <end position="475"/>
    </location>
</feature>
<comment type="caution">
    <text evidence="3">The sequence shown here is derived from an EMBL/GenBank/DDBJ whole genome shotgun (WGS) entry which is preliminary data.</text>
</comment>
<sequence>MTYYAFVTQNINGQWEVAKPVEPANLAVGSYRFQIVRFFSQTDDTYKAWVIALRGEFEFFADPNGGVKINKKYALDESQQVDSQSNNNNFSVWKDDIDNSWEKARKQWVQPLITEMEKTFSGTFNPSFMRFLIKKGIKESWNQEGTNYSLYRLHYLDAEKINNNDKKAFSRFINPTVKATIDTELLKKWVNSQESFALAKYLGIADEKHKEFYNQFKTWFNQLFPETIQEVNDDSEGEIAWQSLLSGILYILLGMIIITLIIIAAWLFTQVNEIRQCENNYVSKDRFDSLWKQLQKIYDAQDKQSFQTVEALEKDAVFKKAVQAEIDNAFMAHLNTYFNERLNEILNNKFEYAKQSAYVSKDDFDSLRAQVRKIYNILDKQSIQTAEILEKDFVRFFNKNLWLFDKNISRLSQNAIFKKVIQAEINASMAHLNTYFNEKLNEIVDEKFENLTKQYNRLENIIKQYEENLKKESSIQLEEKHAQVKQVDVNQKVQQSNDVTDKIKILLSSINSIDKVALNTLEVTVEPCLFIVNVISNDIILNFSITDYQRLDEKIQTLTDGFVKLIIPTIGADILHTEHKIVHQQSITKGKLNAVVALI</sequence>
<keyword evidence="1" id="KW-0175">Coiled coil</keyword>
<keyword evidence="2" id="KW-0812">Transmembrane</keyword>
<feature type="non-terminal residue" evidence="3">
    <location>
        <position position="599"/>
    </location>
</feature>
<proteinExistence type="predicted"/>
<reference evidence="3" key="1">
    <citation type="submission" date="2023-06" db="EMBL/GenBank/DDBJ databases">
        <title>Uncultivated large filamentous bacteria from sulfidic sediments reveal new species and different genomic features in energy metabolism and defense.</title>
        <authorList>
            <person name="Fonseca A."/>
        </authorList>
    </citation>
    <scope>NUCLEOTIDE SEQUENCE</scope>
    <source>
        <strain evidence="3">HSG4</strain>
    </source>
</reference>
<feature type="transmembrane region" description="Helical" evidence="2">
    <location>
        <begin position="248"/>
        <end position="268"/>
    </location>
</feature>
<evidence type="ECO:0000313" key="3">
    <source>
        <dbReference type="EMBL" id="MDM8562932.1"/>
    </source>
</evidence>
<accession>A0ABT7VTM0</accession>